<sequence length="364" mass="39383">MRELALLANLHGMEPGPSTSEVHEGGAEGGGMDGGESVATAEPATQQQQQQQRVVGGAPLAEAPADASAAADSQAPPPEAAEMCEVDALVEEIRTEVEREAMESDEQDAHPSPSGGGSSDGGDGGFGAVVMAPNGLVHPSDEWLESEHADAFLAMAARREAALQQELIREREGRAGVQRDFELLEGALSECDSQKRAYAARYHFMLLDEERTGTIGREELLRYETFAGLSDWVLERVLQSWNYQSGAYGRVCIDDFLGLVRHAEYKGTSEAEAFWFRVADVDCDGVLGRCDLRQFYDAVDITDAPSGTLMPFEDVMCMMSDMVKARRPERGISLKDIRQSKLGSTFFSMLLNCNGAMLSGQSAS</sequence>
<feature type="compositionally biased region" description="Low complexity" evidence="2">
    <location>
        <begin position="46"/>
        <end position="74"/>
    </location>
</feature>
<dbReference type="InterPro" id="IPR018247">
    <property type="entry name" value="EF_Hand_1_Ca_BS"/>
</dbReference>
<feature type="compositionally biased region" description="Gly residues" evidence="2">
    <location>
        <begin position="114"/>
        <end position="127"/>
    </location>
</feature>
<evidence type="ECO:0000313" key="3">
    <source>
        <dbReference type="EMBL" id="CAE0129690.1"/>
    </source>
</evidence>
<evidence type="ECO:0000256" key="1">
    <source>
        <dbReference type="ARBA" id="ARBA00022837"/>
    </source>
</evidence>
<proteinExistence type="predicted"/>
<dbReference type="GO" id="GO:0019888">
    <property type="term" value="F:protein phosphatase regulator activity"/>
    <property type="evidence" value="ECO:0007669"/>
    <property type="project" value="TreeGrafter"/>
</dbReference>
<dbReference type="PANTHER" id="PTHR14095:SF0">
    <property type="entry name" value="MIP22305P"/>
    <property type="match status" value="1"/>
</dbReference>
<accession>A0A7S3F6D7</accession>
<feature type="region of interest" description="Disordered" evidence="2">
    <location>
        <begin position="99"/>
        <end position="128"/>
    </location>
</feature>
<dbReference type="PROSITE" id="PS00018">
    <property type="entry name" value="EF_HAND_1"/>
    <property type="match status" value="1"/>
</dbReference>
<reference evidence="3" key="1">
    <citation type="submission" date="2021-01" db="EMBL/GenBank/DDBJ databases">
        <authorList>
            <person name="Corre E."/>
            <person name="Pelletier E."/>
            <person name="Niang G."/>
            <person name="Scheremetjew M."/>
            <person name="Finn R."/>
            <person name="Kale V."/>
            <person name="Holt S."/>
            <person name="Cochrane G."/>
            <person name="Meng A."/>
            <person name="Brown T."/>
            <person name="Cohen L."/>
        </authorList>
    </citation>
    <scope>NUCLEOTIDE SEQUENCE</scope>
    <source>
        <strain evidence="3">RCC927</strain>
    </source>
</reference>
<name>A0A7S3F6D7_9VIRI</name>
<dbReference type="SUPFAM" id="SSF47473">
    <property type="entry name" value="EF-hand"/>
    <property type="match status" value="1"/>
</dbReference>
<dbReference type="PANTHER" id="PTHR14095">
    <property type="entry name" value="PHOSPHATASE 2A REGULATORY SUBUNIT-RELATED"/>
    <property type="match status" value="1"/>
</dbReference>
<dbReference type="AlphaFoldDB" id="A0A7S3F6D7"/>
<dbReference type="GO" id="GO:0000159">
    <property type="term" value="C:protein phosphatase type 2A complex"/>
    <property type="evidence" value="ECO:0007669"/>
    <property type="project" value="TreeGrafter"/>
</dbReference>
<dbReference type="Gene3D" id="1.10.238.10">
    <property type="entry name" value="EF-hand"/>
    <property type="match status" value="1"/>
</dbReference>
<protein>
    <submittedName>
        <fullName evidence="3">Uncharacterized protein</fullName>
    </submittedName>
</protein>
<keyword evidence="1" id="KW-0106">Calcium</keyword>
<gene>
    <name evidence="3" type="ORF">PSIN1315_LOCUS2667</name>
</gene>
<evidence type="ECO:0000256" key="2">
    <source>
        <dbReference type="SAM" id="MobiDB-lite"/>
    </source>
</evidence>
<organism evidence="3">
    <name type="scientific">Prasinoderma singulare</name>
    <dbReference type="NCBI Taxonomy" id="676789"/>
    <lineage>
        <taxon>Eukaryota</taxon>
        <taxon>Viridiplantae</taxon>
        <taxon>Prasinodermophyta</taxon>
        <taxon>Prasinodermophyceae</taxon>
        <taxon>Prasinodermales</taxon>
        <taxon>Prasinodermaceae</taxon>
        <taxon>Prasinoderma</taxon>
    </lineage>
</organism>
<dbReference type="EMBL" id="HBHY01004025">
    <property type="protein sequence ID" value="CAE0129690.1"/>
    <property type="molecule type" value="Transcribed_RNA"/>
</dbReference>
<dbReference type="InterPro" id="IPR011992">
    <property type="entry name" value="EF-hand-dom_pair"/>
</dbReference>
<feature type="region of interest" description="Disordered" evidence="2">
    <location>
        <begin position="1"/>
        <end position="81"/>
    </location>
</feature>